<proteinExistence type="predicted"/>
<dbReference type="EMBL" id="LVVT01000019">
    <property type="protein sequence ID" value="TQS81946.1"/>
    <property type="molecule type" value="Genomic_DNA"/>
</dbReference>
<protein>
    <submittedName>
        <fullName evidence="1">Uncharacterized protein</fullName>
    </submittedName>
</protein>
<evidence type="ECO:0000313" key="2">
    <source>
        <dbReference type="Proteomes" id="UP000752814"/>
    </source>
</evidence>
<accession>A0A8J8PCM7</accession>
<dbReference type="OMA" id="KHERSFK"/>
<dbReference type="Proteomes" id="UP000752814">
    <property type="component" value="Unassembled WGS sequence"/>
</dbReference>
<comment type="caution">
    <text evidence="1">The sequence shown here is derived from an EMBL/GenBank/DDBJ whole genome shotgun (WGS) entry which is preliminary data.</text>
</comment>
<reference evidence="1" key="1">
    <citation type="submission" date="2016-03" db="EMBL/GenBank/DDBJ databases">
        <authorList>
            <person name="Borrel G."/>
            <person name="Mccann A."/>
            <person name="O'Toole P.W."/>
        </authorList>
    </citation>
    <scope>NUCLEOTIDE SEQUENCE</scope>
    <source>
        <strain evidence="1">183</strain>
    </source>
</reference>
<dbReference type="AlphaFoldDB" id="A0A8J8PCM7"/>
<name>A0A8J8PCM7_9ARCH</name>
<dbReference type="PANTHER" id="PTHR42195">
    <property type="entry name" value="UCP015877 FAMILY PROTEIN"/>
    <property type="match status" value="1"/>
</dbReference>
<evidence type="ECO:0000313" key="1">
    <source>
        <dbReference type="EMBL" id="TQS81946.1"/>
    </source>
</evidence>
<dbReference type="PANTHER" id="PTHR42195:SF1">
    <property type="entry name" value="ZINC FINGER PROTEIN"/>
    <property type="match status" value="1"/>
</dbReference>
<dbReference type="Pfam" id="PF19769">
    <property type="entry name" value="CPxCG_zf"/>
    <property type="match status" value="1"/>
</dbReference>
<sequence>MGKKQDTLEATVKCQECGHTYTTVVREPESLKIPIIVSDRSESHREEIELMEDEILSVGDEIFLGESQLLVTAIESKGKRVENCEPANIDTIWAKKFDHVIVKISINKHTQTIPAELEALPDEEFYVGDLMTIGTEKVAIHSIKTASGMVRRGSAEARDIVRIYAKAVRTTYS</sequence>
<organism evidence="1 2">
    <name type="scientific">Candidatus Methanomassiliicoccus intestinalis</name>
    <dbReference type="NCBI Taxonomy" id="1406512"/>
    <lineage>
        <taxon>Archaea</taxon>
        <taxon>Methanobacteriati</taxon>
        <taxon>Thermoplasmatota</taxon>
        <taxon>Thermoplasmata</taxon>
        <taxon>Methanomassiliicoccales</taxon>
        <taxon>Methanomassiliicoccaceae</taxon>
        <taxon>Methanomassiliicoccus</taxon>
    </lineage>
</organism>
<dbReference type="InterPro" id="IPR012041">
    <property type="entry name" value="Znf_CPxCG-like"/>
</dbReference>
<gene>
    <name evidence="1" type="ORF">A3207_09035</name>
</gene>